<feature type="compositionally biased region" description="Acidic residues" evidence="2">
    <location>
        <begin position="598"/>
        <end position="608"/>
    </location>
</feature>
<accession>A0A485L3F6</accession>
<feature type="region of interest" description="Disordered" evidence="2">
    <location>
        <begin position="131"/>
        <end position="204"/>
    </location>
</feature>
<reference evidence="5 6" key="1">
    <citation type="submission" date="2019-03" db="EMBL/GenBank/DDBJ databases">
        <authorList>
            <person name="Gaulin E."/>
            <person name="Dumas B."/>
        </authorList>
    </citation>
    <scope>NUCLEOTIDE SEQUENCE [LARGE SCALE GENOMIC DNA]</scope>
    <source>
        <strain evidence="5">CBS 568.67</strain>
    </source>
</reference>
<feature type="region of interest" description="Disordered" evidence="2">
    <location>
        <begin position="335"/>
        <end position="448"/>
    </location>
</feature>
<feature type="compositionally biased region" description="Basic residues" evidence="2">
    <location>
        <begin position="614"/>
        <end position="625"/>
    </location>
</feature>
<dbReference type="InterPro" id="IPR018034">
    <property type="entry name" value="Kri1"/>
</dbReference>
<keyword evidence="6" id="KW-1185">Reference proteome</keyword>
<evidence type="ECO:0000313" key="6">
    <source>
        <dbReference type="Proteomes" id="UP000332933"/>
    </source>
</evidence>
<dbReference type="AlphaFoldDB" id="A0A485L3F6"/>
<evidence type="ECO:0000259" key="3">
    <source>
        <dbReference type="Pfam" id="PF12936"/>
    </source>
</evidence>
<feature type="region of interest" description="Disordered" evidence="2">
    <location>
        <begin position="522"/>
        <end position="652"/>
    </location>
</feature>
<feature type="compositionally biased region" description="Acidic residues" evidence="2">
    <location>
        <begin position="363"/>
        <end position="372"/>
    </location>
</feature>
<feature type="compositionally biased region" description="Basic and acidic residues" evidence="2">
    <location>
        <begin position="432"/>
        <end position="448"/>
    </location>
</feature>
<evidence type="ECO:0000313" key="4">
    <source>
        <dbReference type="EMBL" id="KAF0693472.1"/>
    </source>
</evidence>
<gene>
    <name evidence="5" type="primary">Aste57867_15569</name>
    <name evidence="4" type="ORF">As57867_015513</name>
    <name evidence="5" type="ORF">ASTE57867_15569</name>
</gene>
<dbReference type="PANTHER" id="PTHR14490">
    <property type="entry name" value="ZINC FINGER, ZZ TYPE"/>
    <property type="match status" value="1"/>
</dbReference>
<dbReference type="GO" id="GO:0005730">
    <property type="term" value="C:nucleolus"/>
    <property type="evidence" value="ECO:0007669"/>
    <property type="project" value="TreeGrafter"/>
</dbReference>
<dbReference type="Proteomes" id="UP000332933">
    <property type="component" value="Unassembled WGS sequence"/>
</dbReference>
<feature type="compositionally biased region" description="Basic and acidic residues" evidence="2">
    <location>
        <begin position="187"/>
        <end position="204"/>
    </location>
</feature>
<feature type="compositionally biased region" description="Basic and acidic residues" evidence="2">
    <location>
        <begin position="353"/>
        <end position="362"/>
    </location>
</feature>
<reference evidence="4" key="2">
    <citation type="submission" date="2019-06" db="EMBL/GenBank/DDBJ databases">
        <title>Genomics analysis of Aphanomyces spp. identifies a new class of oomycete effector associated with host adaptation.</title>
        <authorList>
            <person name="Gaulin E."/>
        </authorList>
    </citation>
    <scope>NUCLEOTIDE SEQUENCE</scope>
    <source>
        <strain evidence="4">CBS 578.67</strain>
    </source>
</reference>
<feature type="domain" description="Kri1-like C-terminal" evidence="3">
    <location>
        <begin position="452"/>
        <end position="537"/>
    </location>
</feature>
<evidence type="ECO:0000313" key="5">
    <source>
        <dbReference type="EMBL" id="VFT92371.1"/>
    </source>
</evidence>
<dbReference type="GO" id="GO:0000447">
    <property type="term" value="P:endonucleolytic cleavage in ITS1 to separate SSU-rRNA from 5.8S rRNA and LSU-rRNA from tricistronic rRNA transcript (SSU-rRNA, 5.8S rRNA, LSU-rRNA)"/>
    <property type="evidence" value="ECO:0007669"/>
    <property type="project" value="TreeGrafter"/>
</dbReference>
<feature type="compositionally biased region" description="Acidic residues" evidence="2">
    <location>
        <begin position="49"/>
        <end position="65"/>
    </location>
</feature>
<sequence length="652" mass="73678">MGKKEKAIFDGQDNADGGDVEIRINEKFAQKYHERKRHEELQNLKNVDLSDDDDESDSETEDEDGDHLTAELDKDISQTLKLIRKKDPSIYDSKITFFEAKDDDDDDESARKTKKTKPLYYKDLVRQQVLAGDIGDSDDDDDDSATAAPSYAEEQAKLKGDFFKSLADGDGDDEDELDGGLFSKRTKTAEEADAEQKAFDEFKEVHGHEMDNADAFLEKYLKSGAWKEKRQLPRYDEIVGNAVDDDEDEEELDKADAFEHAYNFRFEEEGGGQIQTFSRHIDDSLRRKDDKRKVAREERKARKALERQKKEEELRRLKNLKSAEIQAKLDKVTALMGDGSKLTAADIDGEFDPAEHDRRMAEVFDDEYYGEEDGAKPTWDDDDDVFGKLPVEDEEEEENEGGDEEEADVDDGDDEALAEGDDDDGDDDDGDDKVVGADDDGKPLTKAEIEAKKKKYLDELYSLDYEDLIGDLPCRFKYREVAKNAYGLTTHDILHADDQELKSVVSLKRLAPFADREYAVNRKKVQQLHKTLREKEEAKKRKKAKKTGDDDDADDKTDAQEENAEPEGEDTSSKKKRKRRGKKDNSVVDVAVAAPVDEAADDNEDAAEADAKKPAKKKRKHKKSKSAAASATPTAGLSASRLESYRLKPLKK</sequence>
<dbReference type="GO" id="GO:0030686">
    <property type="term" value="C:90S preribosome"/>
    <property type="evidence" value="ECO:0007669"/>
    <property type="project" value="TreeGrafter"/>
</dbReference>
<feature type="region of interest" description="Disordered" evidence="2">
    <location>
        <begin position="33"/>
        <end position="72"/>
    </location>
</feature>
<feature type="compositionally biased region" description="Acidic residues" evidence="2">
    <location>
        <begin position="549"/>
        <end position="570"/>
    </location>
</feature>
<feature type="compositionally biased region" description="Basic and acidic residues" evidence="2">
    <location>
        <begin position="33"/>
        <end position="42"/>
    </location>
</feature>
<proteinExistence type="inferred from homology"/>
<dbReference type="PANTHER" id="PTHR14490:SF5">
    <property type="entry name" value="PROTEIN KRI1 HOMOLOG"/>
    <property type="match status" value="1"/>
</dbReference>
<feature type="region of interest" description="Disordered" evidence="2">
    <location>
        <begin position="288"/>
        <end position="309"/>
    </location>
</feature>
<feature type="compositionally biased region" description="Low complexity" evidence="2">
    <location>
        <begin position="587"/>
        <end position="597"/>
    </location>
</feature>
<dbReference type="Pfam" id="PF05178">
    <property type="entry name" value="Kri1"/>
    <property type="match status" value="1"/>
</dbReference>
<feature type="region of interest" description="Disordered" evidence="2">
    <location>
        <begin position="1"/>
        <end position="20"/>
    </location>
</feature>
<dbReference type="EMBL" id="VJMH01005688">
    <property type="protein sequence ID" value="KAF0693472.1"/>
    <property type="molecule type" value="Genomic_DNA"/>
</dbReference>
<feature type="compositionally biased region" description="Acidic residues" evidence="2">
    <location>
        <begin position="169"/>
        <end position="178"/>
    </location>
</feature>
<feature type="compositionally biased region" description="Acidic residues" evidence="2">
    <location>
        <begin position="392"/>
        <end position="431"/>
    </location>
</feature>
<comment type="similarity">
    <text evidence="1">Belongs to the KRI1 family.</text>
</comment>
<protein>
    <submittedName>
        <fullName evidence="5">Aste57867_15569 protein</fullName>
    </submittedName>
</protein>
<dbReference type="OrthoDB" id="10252032at2759"/>
<dbReference type="Pfam" id="PF12936">
    <property type="entry name" value="Kri1_C"/>
    <property type="match status" value="1"/>
</dbReference>
<dbReference type="InterPro" id="IPR024626">
    <property type="entry name" value="Kri1-like_C"/>
</dbReference>
<feature type="compositionally biased region" description="Acidic residues" evidence="2">
    <location>
        <begin position="135"/>
        <end position="144"/>
    </location>
</feature>
<feature type="region of interest" description="Disordered" evidence="2">
    <location>
        <begin position="96"/>
        <end position="117"/>
    </location>
</feature>
<evidence type="ECO:0000256" key="2">
    <source>
        <dbReference type="SAM" id="MobiDB-lite"/>
    </source>
</evidence>
<name>A0A485L3F6_9STRA</name>
<evidence type="ECO:0000256" key="1">
    <source>
        <dbReference type="ARBA" id="ARBA00007473"/>
    </source>
</evidence>
<dbReference type="EMBL" id="CAADRA010005709">
    <property type="protein sequence ID" value="VFT92371.1"/>
    <property type="molecule type" value="Genomic_DNA"/>
</dbReference>
<organism evidence="5 6">
    <name type="scientific">Aphanomyces stellatus</name>
    <dbReference type="NCBI Taxonomy" id="120398"/>
    <lineage>
        <taxon>Eukaryota</taxon>
        <taxon>Sar</taxon>
        <taxon>Stramenopiles</taxon>
        <taxon>Oomycota</taxon>
        <taxon>Saprolegniomycetes</taxon>
        <taxon>Saprolegniales</taxon>
        <taxon>Verrucalvaceae</taxon>
        <taxon>Aphanomyces</taxon>
    </lineage>
</organism>